<dbReference type="EMBL" id="PNBA02000019">
    <property type="protein sequence ID" value="KAG6391488.1"/>
    <property type="molecule type" value="Genomic_DNA"/>
</dbReference>
<keyword evidence="4" id="KW-0378">Hydrolase</keyword>
<keyword evidence="2" id="KW-0645">Protease</keyword>
<proteinExistence type="inferred from homology"/>
<dbReference type="PROSITE" id="PS00139">
    <property type="entry name" value="THIOL_PROTEASE_CYS"/>
    <property type="match status" value="1"/>
</dbReference>
<feature type="transmembrane region" description="Helical" evidence="7">
    <location>
        <begin position="7"/>
        <end position="26"/>
    </location>
</feature>
<dbReference type="GO" id="GO:0006508">
    <property type="term" value="P:proteolysis"/>
    <property type="evidence" value="ECO:0007669"/>
    <property type="project" value="UniProtKB-KW"/>
</dbReference>
<evidence type="ECO:0000259" key="8">
    <source>
        <dbReference type="SMART" id="SM00645"/>
    </source>
</evidence>
<gene>
    <name evidence="10" type="ORF">SASPL_149243</name>
</gene>
<dbReference type="InterPro" id="IPR013201">
    <property type="entry name" value="Prot_inhib_I29"/>
</dbReference>
<dbReference type="InterPro" id="IPR000169">
    <property type="entry name" value="Pept_cys_AS"/>
</dbReference>
<sequence>MSWSKKCYYAAAILFIFGCTSCYHVVSSSSSSSLCYSEESSMCIKHEKWMAEHGFSYENEKVKKTRYQIFKDNVAHIERHNQEGKHTYKLGINEFADLTNEEFLAKYARSSVPSFNVTSNQSSFEYKCTKHVPHRLDWRDYNAVTPIQNQGDCGSCWAFSAVAAIESIVAIRSGKLTRLSQQHVLDCNYEHDTCEGGLIHNAFEFVIKNGGLASAIDYPYTAIQGKCSNNKPSSLSLNITGYSVVPQNNEKALLKAVANQPIAVYIDASTFQFYKSGVMTGKCGTRLNHGVVIVGYGKEDGVKFWLLKNSWGRGWGENGYMKLKRKVHAKEGMCGIAMFPVYPNV</sequence>
<dbReference type="InterPro" id="IPR025661">
    <property type="entry name" value="Pept_asp_AS"/>
</dbReference>
<dbReference type="InterPro" id="IPR039417">
    <property type="entry name" value="Peptidase_C1A_papain-like"/>
</dbReference>
<accession>A0A8X8WBS2</accession>
<evidence type="ECO:0000313" key="10">
    <source>
        <dbReference type="EMBL" id="KAG6391488.1"/>
    </source>
</evidence>
<dbReference type="PRINTS" id="PR00705">
    <property type="entry name" value="PAPAIN"/>
</dbReference>
<keyword evidence="7" id="KW-0472">Membrane</keyword>
<comment type="caution">
    <text evidence="10">The sequence shown here is derived from an EMBL/GenBank/DDBJ whole genome shotgun (WGS) entry which is preliminary data.</text>
</comment>
<keyword evidence="3" id="KW-0732">Signal</keyword>
<dbReference type="PROSITE" id="PS00639">
    <property type="entry name" value="THIOL_PROTEASE_HIS"/>
    <property type="match status" value="1"/>
</dbReference>
<evidence type="ECO:0000256" key="2">
    <source>
        <dbReference type="ARBA" id="ARBA00022670"/>
    </source>
</evidence>
<dbReference type="InterPro" id="IPR013128">
    <property type="entry name" value="Peptidase_C1A"/>
</dbReference>
<dbReference type="FunFam" id="3.90.70.10:FF:000067">
    <property type="entry name" value="Senescence-specific cysteine protease"/>
    <property type="match status" value="1"/>
</dbReference>
<dbReference type="PROSITE" id="PS51257">
    <property type="entry name" value="PROKAR_LIPOPROTEIN"/>
    <property type="match status" value="1"/>
</dbReference>
<comment type="similarity">
    <text evidence="1">Belongs to the peptidase C1 family.</text>
</comment>
<evidence type="ECO:0000256" key="3">
    <source>
        <dbReference type="ARBA" id="ARBA00022729"/>
    </source>
</evidence>
<reference evidence="10" key="2">
    <citation type="submission" date="2020-08" db="EMBL/GenBank/DDBJ databases">
        <title>Plant Genome Project.</title>
        <authorList>
            <person name="Zhang R.-G."/>
        </authorList>
    </citation>
    <scope>NUCLEOTIDE SEQUENCE</scope>
    <source>
        <strain evidence="10">Huo1</strain>
        <tissue evidence="10">Leaf</tissue>
    </source>
</reference>
<dbReference type="InterPro" id="IPR025660">
    <property type="entry name" value="Pept_his_AS"/>
</dbReference>
<evidence type="ECO:0000313" key="11">
    <source>
        <dbReference type="Proteomes" id="UP000298416"/>
    </source>
</evidence>
<dbReference type="PANTHER" id="PTHR12411">
    <property type="entry name" value="CYSTEINE PROTEASE FAMILY C1-RELATED"/>
    <property type="match status" value="1"/>
</dbReference>
<evidence type="ECO:0000256" key="4">
    <source>
        <dbReference type="ARBA" id="ARBA00022801"/>
    </source>
</evidence>
<evidence type="ECO:0000256" key="7">
    <source>
        <dbReference type="SAM" id="Phobius"/>
    </source>
</evidence>
<protein>
    <recommendedName>
        <fullName evidence="12">KDEL-tailed cysteine endopeptidase</fullName>
    </recommendedName>
</protein>
<feature type="domain" description="Cathepsin propeptide inhibitor" evidence="9">
    <location>
        <begin position="46"/>
        <end position="103"/>
    </location>
</feature>
<keyword evidence="6" id="KW-1015">Disulfide bond</keyword>
<dbReference type="SMART" id="SM00645">
    <property type="entry name" value="Pept_C1"/>
    <property type="match status" value="1"/>
</dbReference>
<evidence type="ECO:0000259" key="9">
    <source>
        <dbReference type="SMART" id="SM00848"/>
    </source>
</evidence>
<reference evidence="10" key="1">
    <citation type="submission" date="2018-01" db="EMBL/GenBank/DDBJ databases">
        <authorList>
            <person name="Mao J.F."/>
        </authorList>
    </citation>
    <scope>NUCLEOTIDE SEQUENCE</scope>
    <source>
        <strain evidence="10">Huo1</strain>
        <tissue evidence="10">Leaf</tissue>
    </source>
</reference>
<dbReference type="Pfam" id="PF00112">
    <property type="entry name" value="Peptidase_C1"/>
    <property type="match status" value="1"/>
</dbReference>
<dbReference type="GO" id="GO:0008234">
    <property type="term" value="F:cysteine-type peptidase activity"/>
    <property type="evidence" value="ECO:0007669"/>
    <property type="project" value="UniProtKB-KW"/>
</dbReference>
<evidence type="ECO:0000256" key="5">
    <source>
        <dbReference type="ARBA" id="ARBA00022807"/>
    </source>
</evidence>
<dbReference type="PROSITE" id="PS00640">
    <property type="entry name" value="THIOL_PROTEASE_ASN"/>
    <property type="match status" value="1"/>
</dbReference>
<dbReference type="Gene3D" id="3.90.70.10">
    <property type="entry name" value="Cysteine proteinases"/>
    <property type="match status" value="1"/>
</dbReference>
<evidence type="ECO:0000256" key="6">
    <source>
        <dbReference type="ARBA" id="ARBA00023157"/>
    </source>
</evidence>
<keyword evidence="7" id="KW-1133">Transmembrane helix</keyword>
<dbReference type="InterPro" id="IPR038765">
    <property type="entry name" value="Papain-like_cys_pep_sf"/>
</dbReference>
<keyword evidence="7" id="KW-0812">Transmembrane</keyword>
<dbReference type="AlphaFoldDB" id="A0A8X8WBS2"/>
<keyword evidence="11" id="KW-1185">Reference proteome</keyword>
<dbReference type="Pfam" id="PF08246">
    <property type="entry name" value="Inhibitor_I29"/>
    <property type="match status" value="1"/>
</dbReference>
<dbReference type="Proteomes" id="UP000298416">
    <property type="component" value="Unassembled WGS sequence"/>
</dbReference>
<organism evidence="10">
    <name type="scientific">Salvia splendens</name>
    <name type="common">Scarlet sage</name>
    <dbReference type="NCBI Taxonomy" id="180675"/>
    <lineage>
        <taxon>Eukaryota</taxon>
        <taxon>Viridiplantae</taxon>
        <taxon>Streptophyta</taxon>
        <taxon>Embryophyta</taxon>
        <taxon>Tracheophyta</taxon>
        <taxon>Spermatophyta</taxon>
        <taxon>Magnoliopsida</taxon>
        <taxon>eudicotyledons</taxon>
        <taxon>Gunneridae</taxon>
        <taxon>Pentapetalae</taxon>
        <taxon>asterids</taxon>
        <taxon>lamiids</taxon>
        <taxon>Lamiales</taxon>
        <taxon>Lamiaceae</taxon>
        <taxon>Nepetoideae</taxon>
        <taxon>Mentheae</taxon>
        <taxon>Salviinae</taxon>
        <taxon>Salvia</taxon>
        <taxon>Salvia subgen. Calosphace</taxon>
        <taxon>core Calosphace</taxon>
    </lineage>
</organism>
<dbReference type="SMART" id="SM00848">
    <property type="entry name" value="Inhibitor_I29"/>
    <property type="match status" value="1"/>
</dbReference>
<feature type="domain" description="Peptidase C1A papain C-terminal" evidence="8">
    <location>
        <begin position="132"/>
        <end position="344"/>
    </location>
</feature>
<keyword evidence="5" id="KW-0788">Thiol protease</keyword>
<name>A0A8X8WBS2_SALSN</name>
<dbReference type="CDD" id="cd02248">
    <property type="entry name" value="Peptidase_C1A"/>
    <property type="match status" value="1"/>
</dbReference>
<dbReference type="InterPro" id="IPR000668">
    <property type="entry name" value="Peptidase_C1A_C"/>
</dbReference>
<dbReference type="SUPFAM" id="SSF54001">
    <property type="entry name" value="Cysteine proteinases"/>
    <property type="match status" value="1"/>
</dbReference>
<evidence type="ECO:0008006" key="12">
    <source>
        <dbReference type="Google" id="ProtNLM"/>
    </source>
</evidence>
<evidence type="ECO:0000256" key="1">
    <source>
        <dbReference type="ARBA" id="ARBA00008455"/>
    </source>
</evidence>